<feature type="transmembrane region" description="Helical" evidence="7">
    <location>
        <begin position="159"/>
        <end position="177"/>
    </location>
</feature>
<dbReference type="PANTHER" id="PTHR23514:SF3">
    <property type="entry name" value="BYPASS OF STOP CODON PROTEIN 6"/>
    <property type="match status" value="1"/>
</dbReference>
<evidence type="ECO:0008006" key="10">
    <source>
        <dbReference type="Google" id="ProtNLM"/>
    </source>
</evidence>
<feature type="transmembrane region" description="Helical" evidence="7">
    <location>
        <begin position="100"/>
        <end position="120"/>
    </location>
</feature>
<feature type="transmembrane region" description="Helical" evidence="7">
    <location>
        <begin position="314"/>
        <end position="335"/>
    </location>
</feature>
<evidence type="ECO:0000313" key="8">
    <source>
        <dbReference type="EMBL" id="MBL4928293.1"/>
    </source>
</evidence>
<accession>A0A8J7MQK0</accession>
<keyword evidence="9" id="KW-1185">Reference proteome</keyword>
<evidence type="ECO:0000256" key="2">
    <source>
        <dbReference type="ARBA" id="ARBA00008335"/>
    </source>
</evidence>
<feature type="transmembrane region" description="Helical" evidence="7">
    <location>
        <begin position="232"/>
        <end position="250"/>
    </location>
</feature>
<comment type="caution">
    <text evidence="8">The sequence shown here is derived from an EMBL/GenBank/DDBJ whole genome shotgun (WGS) entry which is preliminary data.</text>
</comment>
<dbReference type="InterPro" id="IPR051788">
    <property type="entry name" value="MFS_Transporter"/>
</dbReference>
<dbReference type="InterPro" id="IPR036259">
    <property type="entry name" value="MFS_trans_sf"/>
</dbReference>
<proteinExistence type="inferred from homology"/>
<feature type="transmembrane region" description="Helical" evidence="7">
    <location>
        <begin position="46"/>
        <end position="69"/>
    </location>
</feature>
<sequence length="366" mass="37715">MQDITATRRALLVSGLATFVLLGVAQAIIGPALPVYQQMFGLTTGGAGWLVSGFWIGCFLGVIGIYLGAGRIGPRPGLAGSAAGALIMGLSPWWPAVILGGVVFGAGYGSLSAVFNPRILSAYGARGPSMMGLLNAIFSLGAIAAPLVFLALGGSPRDTLLVTALFAALIWLGSGGVSRGGAGANQAQTGFRLHWPILAFGVLAIGVEASLVSLGPTALIRAGLEETQAARLFSLFYVAYLLARTSLIFVASRIPAFTIFSGAVAVTLACALGAIFISPVWFFPPLGISASLFFQGFFVTGIRKMGTDARVPSVIIASGLLGAIVLPLICARLMDGLGDRGFFWLILAASVAMLAAAVPMHRQMVR</sequence>
<name>A0A8J7MQK0_9RHOB</name>
<dbReference type="RefSeq" id="WP_202659906.1">
    <property type="nucleotide sequence ID" value="NZ_JAESVP010000004.1"/>
</dbReference>
<dbReference type="AlphaFoldDB" id="A0A8J7MQK0"/>
<evidence type="ECO:0000256" key="1">
    <source>
        <dbReference type="ARBA" id="ARBA00004127"/>
    </source>
</evidence>
<protein>
    <recommendedName>
        <fullName evidence="10">MFS transporter</fullName>
    </recommendedName>
</protein>
<dbReference type="Gene3D" id="1.20.1250.20">
    <property type="entry name" value="MFS general substrate transporter like domains"/>
    <property type="match status" value="2"/>
</dbReference>
<dbReference type="Proteomes" id="UP000619033">
    <property type="component" value="Unassembled WGS sequence"/>
</dbReference>
<comment type="similarity">
    <text evidence="2">Belongs to the major facilitator superfamily.</text>
</comment>
<keyword evidence="4 7" id="KW-0812">Transmembrane</keyword>
<gene>
    <name evidence="8" type="ORF">JI744_09270</name>
</gene>
<dbReference type="GO" id="GO:0012505">
    <property type="term" value="C:endomembrane system"/>
    <property type="evidence" value="ECO:0007669"/>
    <property type="project" value="UniProtKB-SubCell"/>
</dbReference>
<dbReference type="GO" id="GO:0016020">
    <property type="term" value="C:membrane"/>
    <property type="evidence" value="ECO:0007669"/>
    <property type="project" value="TreeGrafter"/>
</dbReference>
<dbReference type="SUPFAM" id="SSF103473">
    <property type="entry name" value="MFS general substrate transporter"/>
    <property type="match status" value="1"/>
</dbReference>
<dbReference type="EMBL" id="JAESVP010000004">
    <property type="protein sequence ID" value="MBL4928293.1"/>
    <property type="molecule type" value="Genomic_DNA"/>
</dbReference>
<feature type="transmembrane region" description="Helical" evidence="7">
    <location>
        <begin position="132"/>
        <end position="153"/>
    </location>
</feature>
<keyword evidence="3" id="KW-0813">Transport</keyword>
<keyword evidence="5 7" id="KW-1133">Transmembrane helix</keyword>
<reference evidence="8" key="1">
    <citation type="submission" date="2021-01" db="EMBL/GenBank/DDBJ databases">
        <title>Genome seq and assembly of Tabrizicola sp. KVB23.</title>
        <authorList>
            <person name="Chhetri G."/>
        </authorList>
    </citation>
    <scope>NUCLEOTIDE SEQUENCE</scope>
    <source>
        <strain evidence="8">KVB23</strain>
    </source>
</reference>
<comment type="subcellular location">
    <subcellularLocation>
        <location evidence="1">Endomembrane system</location>
        <topology evidence="1">Multi-pass membrane protein</topology>
    </subcellularLocation>
</comment>
<feature type="transmembrane region" description="Helical" evidence="7">
    <location>
        <begin position="197"/>
        <end position="220"/>
    </location>
</feature>
<feature type="transmembrane region" description="Helical" evidence="7">
    <location>
        <begin position="341"/>
        <end position="360"/>
    </location>
</feature>
<evidence type="ECO:0000313" key="9">
    <source>
        <dbReference type="Proteomes" id="UP000619033"/>
    </source>
</evidence>
<feature type="transmembrane region" description="Helical" evidence="7">
    <location>
        <begin position="283"/>
        <end position="302"/>
    </location>
</feature>
<keyword evidence="6 7" id="KW-0472">Membrane</keyword>
<dbReference type="PANTHER" id="PTHR23514">
    <property type="entry name" value="BYPASS OF STOP CODON PROTEIN 6"/>
    <property type="match status" value="1"/>
</dbReference>
<evidence type="ECO:0000256" key="7">
    <source>
        <dbReference type="SAM" id="Phobius"/>
    </source>
</evidence>
<evidence type="ECO:0000256" key="4">
    <source>
        <dbReference type="ARBA" id="ARBA00022692"/>
    </source>
</evidence>
<feature type="transmembrane region" description="Helical" evidence="7">
    <location>
        <begin position="257"/>
        <end position="277"/>
    </location>
</feature>
<evidence type="ECO:0000256" key="3">
    <source>
        <dbReference type="ARBA" id="ARBA00022448"/>
    </source>
</evidence>
<evidence type="ECO:0000256" key="5">
    <source>
        <dbReference type="ARBA" id="ARBA00022989"/>
    </source>
</evidence>
<feature type="transmembrane region" description="Helical" evidence="7">
    <location>
        <begin position="76"/>
        <end position="94"/>
    </location>
</feature>
<organism evidence="8 9">
    <name type="scientific">Fuscibacter oryzae</name>
    <dbReference type="NCBI Taxonomy" id="2803939"/>
    <lineage>
        <taxon>Bacteria</taxon>
        <taxon>Pseudomonadati</taxon>
        <taxon>Pseudomonadota</taxon>
        <taxon>Alphaproteobacteria</taxon>
        <taxon>Rhodobacterales</taxon>
        <taxon>Paracoccaceae</taxon>
        <taxon>Fuscibacter</taxon>
    </lineage>
</organism>
<evidence type="ECO:0000256" key="6">
    <source>
        <dbReference type="ARBA" id="ARBA00023136"/>
    </source>
</evidence>